<dbReference type="OrthoDB" id="7867371at2"/>
<dbReference type="Gene3D" id="2.30.110.10">
    <property type="entry name" value="Electron Transport, Fmn-binding Protein, Chain A"/>
    <property type="match status" value="1"/>
</dbReference>
<dbReference type="RefSeq" id="WP_126978850.1">
    <property type="nucleotide sequence ID" value="NZ_PQSP01000002.1"/>
</dbReference>
<gene>
    <name evidence="2" type="ORF">CUZ56_01015</name>
</gene>
<sequence length="167" mass="18411">MGGKFSALVKTNQATLTDRVKNCIERSIFCWLATVDRNGEPHVSPREIFAAHEDTYFLIANVFSPGSIRNIRGNPKVSVSFVDMFLQQGFKLQGQAMVVSPVDAVFKNISQPLFLMANREFPIHNIISIQVEDVTPLIAPSYKLMPEVVPEAQARLLPGEDSAGHAG</sequence>
<evidence type="ECO:0000259" key="1">
    <source>
        <dbReference type="Pfam" id="PF01243"/>
    </source>
</evidence>
<accession>A0A433SEF9</accession>
<comment type="caution">
    <text evidence="2">The sequence shown here is derived from an EMBL/GenBank/DDBJ whole genome shotgun (WGS) entry which is preliminary data.</text>
</comment>
<dbReference type="AlphaFoldDB" id="A0A433SEF9"/>
<dbReference type="PANTHER" id="PTHR40660">
    <property type="entry name" value="5'-PHOSPHATE OXIDASE PUTATIVE DOMAIN-CONTAINING PROTEIN-RELATED"/>
    <property type="match status" value="1"/>
</dbReference>
<organism evidence="2 3">
    <name type="scientific">Saezia sanguinis</name>
    <dbReference type="NCBI Taxonomy" id="1965230"/>
    <lineage>
        <taxon>Bacteria</taxon>
        <taxon>Pseudomonadati</taxon>
        <taxon>Pseudomonadota</taxon>
        <taxon>Betaproteobacteria</taxon>
        <taxon>Burkholderiales</taxon>
        <taxon>Saeziaceae</taxon>
        <taxon>Saezia</taxon>
    </lineage>
</organism>
<feature type="domain" description="Pyridoxamine 5'-phosphate oxidase N-terminal" evidence="1">
    <location>
        <begin position="16"/>
        <end position="109"/>
    </location>
</feature>
<dbReference type="Pfam" id="PF01243">
    <property type="entry name" value="PNPOx_N"/>
    <property type="match status" value="1"/>
</dbReference>
<dbReference type="Proteomes" id="UP000286947">
    <property type="component" value="Unassembled WGS sequence"/>
</dbReference>
<name>A0A433SEF9_9BURK</name>
<evidence type="ECO:0000313" key="3">
    <source>
        <dbReference type="Proteomes" id="UP000286947"/>
    </source>
</evidence>
<dbReference type="InterPro" id="IPR012349">
    <property type="entry name" value="Split_barrel_FMN-bd"/>
</dbReference>
<dbReference type="EMBL" id="PQSP01000002">
    <property type="protein sequence ID" value="RUS67076.1"/>
    <property type="molecule type" value="Genomic_DNA"/>
</dbReference>
<reference evidence="2 3" key="1">
    <citation type="submission" date="2018-01" db="EMBL/GenBank/DDBJ databases">
        <title>Saezia sanguinis gen. nov., sp. nov., in the order Burkholderiales isolated from human blood.</title>
        <authorList>
            <person name="Medina-Pascual M.J."/>
            <person name="Valdezate S."/>
            <person name="Monzon S."/>
            <person name="Cuesta I."/>
            <person name="Carrasco G."/>
            <person name="Villalon P."/>
            <person name="Saez-Nieto J.A."/>
        </authorList>
    </citation>
    <scope>NUCLEOTIDE SEQUENCE [LARGE SCALE GENOMIC DNA]</scope>
    <source>
        <strain evidence="2 3">CNM695-12</strain>
    </source>
</reference>
<dbReference type="InterPro" id="IPR011576">
    <property type="entry name" value="Pyridox_Oxase_N"/>
</dbReference>
<keyword evidence="3" id="KW-1185">Reference proteome</keyword>
<evidence type="ECO:0000313" key="2">
    <source>
        <dbReference type="EMBL" id="RUS67076.1"/>
    </source>
</evidence>
<dbReference type="SUPFAM" id="SSF50475">
    <property type="entry name" value="FMN-binding split barrel"/>
    <property type="match status" value="1"/>
</dbReference>
<protein>
    <recommendedName>
        <fullName evidence="1">Pyridoxamine 5'-phosphate oxidase N-terminal domain-containing protein</fullName>
    </recommendedName>
</protein>
<proteinExistence type="predicted"/>
<dbReference type="PANTHER" id="PTHR40660:SF1">
    <property type="entry name" value="5'-PHOSPHATE OXIDASE PUTATIVE DOMAIN-CONTAINING PROTEIN-RELATED"/>
    <property type="match status" value="1"/>
</dbReference>